<dbReference type="PANTHER" id="PTHR30069:SF29">
    <property type="entry name" value="HEMOGLOBIN AND HEMOGLOBIN-HAPTOGLOBIN-BINDING PROTEIN 1-RELATED"/>
    <property type="match status" value="1"/>
</dbReference>
<dbReference type="Gene3D" id="2.40.170.20">
    <property type="entry name" value="TonB-dependent receptor, beta-barrel domain"/>
    <property type="match status" value="1"/>
</dbReference>
<dbReference type="Pfam" id="PF00593">
    <property type="entry name" value="TonB_dep_Rec_b-barrel"/>
    <property type="match status" value="1"/>
</dbReference>
<evidence type="ECO:0000256" key="4">
    <source>
        <dbReference type="ARBA" id="ARBA00022692"/>
    </source>
</evidence>
<feature type="domain" description="TonB-dependent receptor plug" evidence="13">
    <location>
        <begin position="115"/>
        <end position="222"/>
    </location>
</feature>
<keyword evidence="15" id="KW-1185">Reference proteome</keyword>
<evidence type="ECO:0000256" key="8">
    <source>
        <dbReference type="ARBA" id="ARBA00023170"/>
    </source>
</evidence>
<keyword evidence="9 10" id="KW-0998">Cell outer membrane</keyword>
<evidence type="ECO:0000256" key="3">
    <source>
        <dbReference type="ARBA" id="ARBA00022452"/>
    </source>
</evidence>
<evidence type="ECO:0000256" key="5">
    <source>
        <dbReference type="ARBA" id="ARBA00022729"/>
    </source>
</evidence>
<dbReference type="EMBL" id="JAJADR010000010">
    <property type="protein sequence ID" value="MCB2410700.1"/>
    <property type="molecule type" value="Genomic_DNA"/>
</dbReference>
<dbReference type="InterPro" id="IPR036942">
    <property type="entry name" value="Beta-barrel_TonB_sf"/>
</dbReference>
<keyword evidence="8 14" id="KW-0675">Receptor</keyword>
<evidence type="ECO:0000313" key="15">
    <source>
        <dbReference type="Proteomes" id="UP001165296"/>
    </source>
</evidence>
<comment type="subcellular location">
    <subcellularLocation>
        <location evidence="1 10">Cell outer membrane</location>
        <topology evidence="1 10">Multi-pass membrane protein</topology>
    </subcellularLocation>
</comment>
<keyword evidence="5" id="KW-0732">Signal</keyword>
<evidence type="ECO:0000256" key="1">
    <source>
        <dbReference type="ARBA" id="ARBA00004571"/>
    </source>
</evidence>
<dbReference type="InterPro" id="IPR012910">
    <property type="entry name" value="Plug_dom"/>
</dbReference>
<dbReference type="PANTHER" id="PTHR30069">
    <property type="entry name" value="TONB-DEPENDENT OUTER MEMBRANE RECEPTOR"/>
    <property type="match status" value="1"/>
</dbReference>
<evidence type="ECO:0000256" key="9">
    <source>
        <dbReference type="ARBA" id="ARBA00023237"/>
    </source>
</evidence>
<dbReference type="Pfam" id="PF13715">
    <property type="entry name" value="CarbopepD_reg_2"/>
    <property type="match status" value="1"/>
</dbReference>
<gene>
    <name evidence="14" type="ORF">LGH74_22115</name>
</gene>
<sequence length="729" mass="79365">MAQVQTPTPESQAQARSARSTLAVSVLDSLTQAPVPGASVGIPGTSLGTQTNAMGVGMLAPGPRSGTVLVVSAMGYRMRRVRVSEGAGLRVYLAPTTEELEEVVVTATRTNSRIADLPSRVEVLGTEEMAEESGIKPGNIASLLGDLAGTQIQPTSPTTGNADVRIQGLPGRYAQILRDGLPLLGAYAGGFGILQIPPLDLRQIELVKGSSSTLYGGGAIAGLVNLVSKTPVYGVPEYSITANQSTLRETNLNGFAAARGQRLGYTLYLGGTRQREVDVDGDGFADLPRLGNVTVHPRLFCYPSPTTQLAVGYTGTAESRRGGHVGTLRDEVPDADRAYTVTNLVQRHTADVVYTLDSLAEGRLTLKGTVSGYSRRVRTRVNGFDARQITYFAEASYLHALGKQHTLVGGLNLTGEALRPDAGSPTPLLNRYTYATVGAFVQDDWRTARFLTVQTGLRLDHHNRYGNFLLPRLALLFTVSPAVSARLNGGWGYRVPSPYVNEQDERQYDRILPLAGVSAERSTGLSGDVNYARTFPGDDGENIILSINQSFYYTQIDQPLVLDPEPDGPLQPLRWRNESRPVVSQGLETYVRLREDENELYLGYSFTDSRRTYDPLNPRLALSARHKFAAVGLLELVTHWAVGVEASYTGRQYLSDGSPTPGYPIVAGLVRYRSGPWTVVLNGENLLDYRQTRREPVVHGDLRNPDFRELWAPVEGRVVNLSVNWRLVR</sequence>
<dbReference type="InterPro" id="IPR037066">
    <property type="entry name" value="Plug_dom_sf"/>
</dbReference>
<evidence type="ECO:0000259" key="12">
    <source>
        <dbReference type="Pfam" id="PF00593"/>
    </source>
</evidence>
<reference evidence="14" key="1">
    <citation type="submission" date="2021-10" db="EMBL/GenBank/DDBJ databases">
        <authorList>
            <person name="Dean J.D."/>
            <person name="Kim M.K."/>
            <person name="Newey C.N."/>
            <person name="Stoker T.S."/>
            <person name="Thompson D.W."/>
            <person name="Grose J.H."/>
        </authorList>
    </citation>
    <scope>NUCLEOTIDE SEQUENCE</scope>
    <source>
        <strain evidence="14">BT178</strain>
    </source>
</reference>
<dbReference type="Gene3D" id="2.170.130.10">
    <property type="entry name" value="TonB-dependent receptor, plug domain"/>
    <property type="match status" value="1"/>
</dbReference>
<evidence type="ECO:0000256" key="7">
    <source>
        <dbReference type="ARBA" id="ARBA00023136"/>
    </source>
</evidence>
<keyword evidence="6 11" id="KW-0798">TonB box</keyword>
<proteinExistence type="inferred from homology"/>
<dbReference type="InterPro" id="IPR000531">
    <property type="entry name" value="Beta-barrel_TonB"/>
</dbReference>
<evidence type="ECO:0000259" key="13">
    <source>
        <dbReference type="Pfam" id="PF07715"/>
    </source>
</evidence>
<keyword evidence="3 10" id="KW-1134">Transmembrane beta strand</keyword>
<evidence type="ECO:0000256" key="2">
    <source>
        <dbReference type="ARBA" id="ARBA00022448"/>
    </source>
</evidence>
<keyword evidence="4 10" id="KW-0812">Transmembrane</keyword>
<evidence type="ECO:0000256" key="10">
    <source>
        <dbReference type="PROSITE-ProRule" id="PRU01360"/>
    </source>
</evidence>
<keyword evidence="2 10" id="KW-0813">Transport</keyword>
<evidence type="ECO:0000256" key="11">
    <source>
        <dbReference type="RuleBase" id="RU003357"/>
    </source>
</evidence>
<keyword evidence="7 10" id="KW-0472">Membrane</keyword>
<evidence type="ECO:0000256" key="6">
    <source>
        <dbReference type="ARBA" id="ARBA00023077"/>
    </source>
</evidence>
<organism evidence="14 15">
    <name type="scientific">Hymenobacter lucidus</name>
    <dbReference type="NCBI Taxonomy" id="2880930"/>
    <lineage>
        <taxon>Bacteria</taxon>
        <taxon>Pseudomonadati</taxon>
        <taxon>Bacteroidota</taxon>
        <taxon>Cytophagia</taxon>
        <taxon>Cytophagales</taxon>
        <taxon>Hymenobacteraceae</taxon>
        <taxon>Hymenobacter</taxon>
    </lineage>
</organism>
<protein>
    <submittedName>
        <fullName evidence="14">TonB-dependent receptor</fullName>
    </submittedName>
</protein>
<dbReference type="PROSITE" id="PS52016">
    <property type="entry name" value="TONB_DEPENDENT_REC_3"/>
    <property type="match status" value="1"/>
</dbReference>
<dbReference type="SUPFAM" id="SSF49464">
    <property type="entry name" value="Carboxypeptidase regulatory domain-like"/>
    <property type="match status" value="1"/>
</dbReference>
<name>A0ABS8AY06_9BACT</name>
<evidence type="ECO:0000313" key="14">
    <source>
        <dbReference type="EMBL" id="MCB2410700.1"/>
    </source>
</evidence>
<dbReference type="InterPro" id="IPR008969">
    <property type="entry name" value="CarboxyPept-like_regulatory"/>
</dbReference>
<feature type="domain" description="TonB-dependent receptor-like beta-barrel" evidence="12">
    <location>
        <begin position="306"/>
        <end position="686"/>
    </location>
</feature>
<dbReference type="Proteomes" id="UP001165296">
    <property type="component" value="Unassembled WGS sequence"/>
</dbReference>
<dbReference type="Pfam" id="PF07715">
    <property type="entry name" value="Plug"/>
    <property type="match status" value="1"/>
</dbReference>
<accession>A0ABS8AY06</accession>
<comment type="caution">
    <text evidence="14">The sequence shown here is derived from an EMBL/GenBank/DDBJ whole genome shotgun (WGS) entry which is preliminary data.</text>
</comment>
<dbReference type="SUPFAM" id="SSF56935">
    <property type="entry name" value="Porins"/>
    <property type="match status" value="1"/>
</dbReference>
<dbReference type="InterPro" id="IPR039426">
    <property type="entry name" value="TonB-dep_rcpt-like"/>
</dbReference>
<comment type="similarity">
    <text evidence="10 11">Belongs to the TonB-dependent receptor family.</text>
</comment>